<evidence type="ECO:0000259" key="4">
    <source>
        <dbReference type="Pfam" id="PF00931"/>
    </source>
</evidence>
<evidence type="ECO:0000256" key="1">
    <source>
        <dbReference type="ARBA" id="ARBA00022737"/>
    </source>
</evidence>
<keyword evidence="1" id="KW-0677">Repeat</keyword>
<feature type="chain" id="PRO_5042239706" evidence="3">
    <location>
        <begin position="22"/>
        <end position="518"/>
    </location>
</feature>
<organism evidence="6 7">
    <name type="scientific">Acer negundo</name>
    <name type="common">Box elder</name>
    <dbReference type="NCBI Taxonomy" id="4023"/>
    <lineage>
        <taxon>Eukaryota</taxon>
        <taxon>Viridiplantae</taxon>
        <taxon>Streptophyta</taxon>
        <taxon>Embryophyta</taxon>
        <taxon>Tracheophyta</taxon>
        <taxon>Spermatophyta</taxon>
        <taxon>Magnoliopsida</taxon>
        <taxon>eudicotyledons</taxon>
        <taxon>Gunneridae</taxon>
        <taxon>Pentapetalae</taxon>
        <taxon>rosids</taxon>
        <taxon>malvids</taxon>
        <taxon>Sapindales</taxon>
        <taxon>Sapindaceae</taxon>
        <taxon>Hippocastanoideae</taxon>
        <taxon>Acereae</taxon>
        <taxon>Acer</taxon>
    </lineage>
</organism>
<evidence type="ECO:0000313" key="6">
    <source>
        <dbReference type="EMBL" id="KAI9185943.1"/>
    </source>
</evidence>
<dbReference type="GO" id="GO:0043531">
    <property type="term" value="F:ADP binding"/>
    <property type="evidence" value="ECO:0007669"/>
    <property type="project" value="InterPro"/>
</dbReference>
<dbReference type="InterPro" id="IPR027417">
    <property type="entry name" value="P-loop_NTPase"/>
</dbReference>
<keyword evidence="3" id="KW-0732">Signal</keyword>
<dbReference type="Pfam" id="PF23559">
    <property type="entry name" value="WHD_DRP"/>
    <property type="match status" value="1"/>
</dbReference>
<sequence length="518" mass="59026">MVELAVSAVSAALSLVVEVLSFLEREPNPQKHLSGDVQIIRNWLRTLQAYLKHIDGKESDDILKDLVSKHRITKYVEGVFHHVEHRNALRKMSSDVQHIKRRMDGITILDRLVRFISLEEGSGSGAQVELCHVTPKEDDMVGFEGHKETLMKHLVLDSRSGLKHIWVVGIGGSGKTILVKKVYESKKVLKKYDCHAWIHVSHSCKINEVLRSMLKQLCKVRKQSDLLELDEGEVRDKLKKDLQRRRYLLALDDVWGEDDWNSIVHALPQGSGGSKIIVTSRNHILAKSCVDLLWTEVISPDSPDTLTVGPSDFYILQIKGLEWKKAWSLFCRKAFPSNGGCCPRELEEWSQKIVKKCEGLPLAIAAVGSLLSNKRRIPNEWKKLHDSLGSEIDSDSSLANISRILLPSYKDLSINLKNCFLYFSIFPEDYSIALERLILLWIAEGFIEERGGKTPEDVAEDYLNELIGRNLVEVSKFDIDGRVRFCQVQNLITAFIILKSKEENFGQSTFRIRFKQFN</sequence>
<feature type="signal peptide" evidence="3">
    <location>
        <begin position="1"/>
        <end position="21"/>
    </location>
</feature>
<feature type="domain" description="Disease resistance protein winged helix" evidence="5">
    <location>
        <begin position="425"/>
        <end position="493"/>
    </location>
</feature>
<evidence type="ECO:0000313" key="7">
    <source>
        <dbReference type="Proteomes" id="UP001064489"/>
    </source>
</evidence>
<dbReference type="SUPFAM" id="SSF52540">
    <property type="entry name" value="P-loop containing nucleoside triphosphate hydrolases"/>
    <property type="match status" value="1"/>
</dbReference>
<proteinExistence type="predicted"/>
<gene>
    <name evidence="6" type="ORF">LWI28_012194</name>
</gene>
<dbReference type="FunFam" id="1.10.10.10:FF:000322">
    <property type="entry name" value="Probable disease resistance protein At1g63360"/>
    <property type="match status" value="1"/>
</dbReference>
<dbReference type="InterPro" id="IPR036388">
    <property type="entry name" value="WH-like_DNA-bd_sf"/>
</dbReference>
<feature type="domain" description="NB-ARC" evidence="4">
    <location>
        <begin position="144"/>
        <end position="289"/>
    </location>
</feature>
<reference evidence="6" key="2">
    <citation type="submission" date="2023-02" db="EMBL/GenBank/DDBJ databases">
        <authorList>
            <person name="Swenson N.G."/>
            <person name="Wegrzyn J.L."/>
            <person name="Mcevoy S.L."/>
        </authorList>
    </citation>
    <scope>NUCLEOTIDE SEQUENCE</scope>
    <source>
        <strain evidence="6">91603</strain>
        <tissue evidence="6">Leaf</tissue>
    </source>
</reference>
<dbReference type="Gene3D" id="3.40.50.300">
    <property type="entry name" value="P-loop containing nucleotide triphosphate hydrolases"/>
    <property type="match status" value="1"/>
</dbReference>
<dbReference type="Pfam" id="PF00931">
    <property type="entry name" value="NB-ARC"/>
    <property type="match status" value="1"/>
</dbReference>
<dbReference type="InterPro" id="IPR042197">
    <property type="entry name" value="Apaf_helical"/>
</dbReference>
<keyword evidence="7" id="KW-1185">Reference proteome</keyword>
<dbReference type="FunFam" id="3.40.50.300:FF:001091">
    <property type="entry name" value="Probable disease resistance protein At1g61300"/>
    <property type="match status" value="1"/>
</dbReference>
<reference evidence="6" key="1">
    <citation type="journal article" date="2022" name="Plant J.">
        <title>Strategies of tolerance reflected in two North American maple genomes.</title>
        <authorList>
            <person name="McEvoy S.L."/>
            <person name="Sezen U.U."/>
            <person name="Trouern-Trend A."/>
            <person name="McMahon S.M."/>
            <person name="Schaberg P.G."/>
            <person name="Yang J."/>
            <person name="Wegrzyn J.L."/>
            <person name="Swenson N.G."/>
        </authorList>
    </citation>
    <scope>NUCLEOTIDE SEQUENCE</scope>
    <source>
        <strain evidence="6">91603</strain>
    </source>
</reference>
<name>A0AAD5NX48_ACENE</name>
<dbReference type="GO" id="GO:0098542">
    <property type="term" value="P:defense response to other organism"/>
    <property type="evidence" value="ECO:0007669"/>
    <property type="project" value="TreeGrafter"/>
</dbReference>
<protein>
    <submittedName>
        <fullName evidence="6">Uncharacterized protein</fullName>
    </submittedName>
</protein>
<evidence type="ECO:0000256" key="3">
    <source>
        <dbReference type="SAM" id="SignalP"/>
    </source>
</evidence>
<dbReference type="PRINTS" id="PR00364">
    <property type="entry name" value="DISEASERSIST"/>
</dbReference>
<accession>A0AAD5NX48</accession>
<evidence type="ECO:0000256" key="2">
    <source>
        <dbReference type="ARBA" id="ARBA00022821"/>
    </source>
</evidence>
<dbReference type="EMBL" id="JAJSOW010000100">
    <property type="protein sequence ID" value="KAI9185943.1"/>
    <property type="molecule type" value="Genomic_DNA"/>
</dbReference>
<dbReference type="InterPro" id="IPR044974">
    <property type="entry name" value="Disease_R_plants"/>
</dbReference>
<evidence type="ECO:0000259" key="5">
    <source>
        <dbReference type="Pfam" id="PF23559"/>
    </source>
</evidence>
<dbReference type="Gene3D" id="1.10.8.430">
    <property type="entry name" value="Helical domain of apoptotic protease-activating factors"/>
    <property type="match status" value="1"/>
</dbReference>
<dbReference type="PANTHER" id="PTHR23155:SF1205">
    <property type="entry name" value="DISEASE RESISTANCE PROTEIN RPM1"/>
    <property type="match status" value="1"/>
</dbReference>
<dbReference type="Gene3D" id="1.10.10.10">
    <property type="entry name" value="Winged helix-like DNA-binding domain superfamily/Winged helix DNA-binding domain"/>
    <property type="match status" value="1"/>
</dbReference>
<keyword evidence="2" id="KW-0611">Plant defense</keyword>
<dbReference type="AlphaFoldDB" id="A0AAD5NX48"/>
<dbReference type="Proteomes" id="UP001064489">
    <property type="component" value="Chromosome 3"/>
</dbReference>
<dbReference type="InterPro" id="IPR058922">
    <property type="entry name" value="WHD_DRP"/>
</dbReference>
<dbReference type="InterPro" id="IPR002182">
    <property type="entry name" value="NB-ARC"/>
</dbReference>
<comment type="caution">
    <text evidence="6">The sequence shown here is derived from an EMBL/GenBank/DDBJ whole genome shotgun (WGS) entry which is preliminary data.</text>
</comment>
<dbReference type="PANTHER" id="PTHR23155">
    <property type="entry name" value="DISEASE RESISTANCE PROTEIN RP"/>
    <property type="match status" value="1"/>
</dbReference>